<evidence type="ECO:0000313" key="3">
    <source>
        <dbReference type="Proteomes" id="UP000410984"/>
    </source>
</evidence>
<dbReference type="AlphaFoldDB" id="A0A509EEW4"/>
<reference evidence="2 3" key="1">
    <citation type="submission" date="2019-06" db="EMBL/GenBank/DDBJ databases">
        <authorList>
            <person name="Rodrigo-Torres L."/>
            <person name="Arahal R. D."/>
            <person name="Lucena T."/>
        </authorList>
    </citation>
    <scope>NUCLEOTIDE SEQUENCE [LARGE SCALE GENOMIC DNA]</scope>
    <source>
        <strain evidence="2 3">SB0023/3</strain>
    </source>
</reference>
<keyword evidence="3" id="KW-1185">Reference proteome</keyword>
<name>A0A509EEW4_9HYPH</name>
<organism evidence="2 3">
    <name type="scientific">Methylobacterium symbioticum</name>
    <dbReference type="NCBI Taxonomy" id="2584084"/>
    <lineage>
        <taxon>Bacteria</taxon>
        <taxon>Pseudomonadati</taxon>
        <taxon>Pseudomonadota</taxon>
        <taxon>Alphaproteobacteria</taxon>
        <taxon>Hyphomicrobiales</taxon>
        <taxon>Methylobacteriaceae</taxon>
        <taxon>Methylobacterium</taxon>
    </lineage>
</organism>
<protein>
    <submittedName>
        <fullName evidence="2">Uncharacterized protein</fullName>
    </submittedName>
</protein>
<dbReference type="Proteomes" id="UP000410984">
    <property type="component" value="Unassembled WGS sequence"/>
</dbReference>
<sequence>MPVRRTVAAETLTKRQLRRRAQKEIAWPPGVS</sequence>
<feature type="region of interest" description="Disordered" evidence="1">
    <location>
        <begin position="1"/>
        <end position="32"/>
    </location>
</feature>
<proteinExistence type="predicted"/>
<evidence type="ECO:0000313" key="2">
    <source>
        <dbReference type="EMBL" id="VUD72015.1"/>
    </source>
</evidence>
<accession>A0A509EEW4</accession>
<dbReference type="EMBL" id="CABFPH010000032">
    <property type="protein sequence ID" value="VUD72015.1"/>
    <property type="molecule type" value="Genomic_DNA"/>
</dbReference>
<evidence type="ECO:0000256" key="1">
    <source>
        <dbReference type="SAM" id="MobiDB-lite"/>
    </source>
</evidence>
<gene>
    <name evidence="2" type="ORF">MET9862_02609</name>
</gene>